<name>A0A0F9S7X0_9ZZZZ</name>
<evidence type="ECO:0000313" key="1">
    <source>
        <dbReference type="EMBL" id="KKN33106.1"/>
    </source>
</evidence>
<accession>A0A0F9S7X0</accession>
<protein>
    <submittedName>
        <fullName evidence="1">Uncharacterized protein</fullName>
    </submittedName>
</protein>
<proteinExistence type="predicted"/>
<organism evidence="1">
    <name type="scientific">marine sediment metagenome</name>
    <dbReference type="NCBI Taxonomy" id="412755"/>
    <lineage>
        <taxon>unclassified sequences</taxon>
        <taxon>metagenomes</taxon>
        <taxon>ecological metagenomes</taxon>
    </lineage>
</organism>
<reference evidence="1" key="1">
    <citation type="journal article" date="2015" name="Nature">
        <title>Complex archaea that bridge the gap between prokaryotes and eukaryotes.</title>
        <authorList>
            <person name="Spang A."/>
            <person name="Saw J.H."/>
            <person name="Jorgensen S.L."/>
            <person name="Zaremba-Niedzwiedzka K."/>
            <person name="Martijn J."/>
            <person name="Lind A.E."/>
            <person name="van Eijk R."/>
            <person name="Schleper C."/>
            <person name="Guy L."/>
            <person name="Ettema T.J."/>
        </authorList>
    </citation>
    <scope>NUCLEOTIDE SEQUENCE</scope>
</reference>
<dbReference type="AlphaFoldDB" id="A0A0F9S7X0"/>
<comment type="caution">
    <text evidence="1">The sequence shown here is derived from an EMBL/GenBank/DDBJ whole genome shotgun (WGS) entry which is preliminary data.</text>
</comment>
<sequence length="94" mass="10242">MPLTSVSLQKTLPLFFEPSVVRIVNHPQIDGFDPAQTHTLIFPPGRTHLRGTIFTLYLFGSPAKALGADRLHGSSVRPPDRGTLPLPLVFDTPG</sequence>
<gene>
    <name evidence="1" type="ORF">LCGC14_0807030</name>
</gene>
<dbReference type="EMBL" id="LAZR01002204">
    <property type="protein sequence ID" value="KKN33106.1"/>
    <property type="molecule type" value="Genomic_DNA"/>
</dbReference>